<gene>
    <name evidence="1" type="ORF">DU428_02310</name>
</gene>
<organism evidence="1 2">
    <name type="scientific">Oceanihabitans sediminis</name>
    <dbReference type="NCBI Taxonomy" id="1812012"/>
    <lineage>
        <taxon>Bacteria</taxon>
        <taxon>Pseudomonadati</taxon>
        <taxon>Bacteroidota</taxon>
        <taxon>Flavobacteriia</taxon>
        <taxon>Flavobacteriales</taxon>
        <taxon>Flavobacteriaceae</taxon>
        <taxon>Oceanihabitans</taxon>
    </lineage>
</organism>
<dbReference type="RefSeq" id="WP_113965714.1">
    <property type="nucleotide sequence ID" value="NZ_JBLWTE010000001.1"/>
</dbReference>
<name>A0A368P807_9FLAO</name>
<sequence>MKKTDKTNNRITLGGVDYPKNNTAVIMMGALGTKKKEVVEELLNIEGEVFGYERGFKDVLKSEKALNYAKRMNKLDIKALDMSDPIDITKSFNALSDHPDFNRGMPRELSSKIALSDKTNKPNLIFLDKVGDAINYINLSFSLTNKSYDLKDIHIVWMIEDYNKVVKRNKTADGIRYSDLMLESTHKGIADTMESILTDPSYNKYMDGDIWIILDNNEKIRIKEAGKAIDRTLLTPELMEIIDRYKLSINPKKNKTSKKEKNREIRERLYREQKQSDVDELWDEIAKKYY</sequence>
<keyword evidence="2" id="KW-1185">Reference proteome</keyword>
<evidence type="ECO:0000313" key="1">
    <source>
        <dbReference type="EMBL" id="RCU58234.1"/>
    </source>
</evidence>
<comment type="caution">
    <text evidence="1">The sequence shown here is derived from an EMBL/GenBank/DDBJ whole genome shotgun (WGS) entry which is preliminary data.</text>
</comment>
<proteinExistence type="predicted"/>
<evidence type="ECO:0000313" key="2">
    <source>
        <dbReference type="Proteomes" id="UP000252249"/>
    </source>
</evidence>
<dbReference type="EMBL" id="QPIG01000001">
    <property type="protein sequence ID" value="RCU58234.1"/>
    <property type="molecule type" value="Genomic_DNA"/>
</dbReference>
<dbReference type="OrthoDB" id="9786584at2"/>
<dbReference type="Proteomes" id="UP000252249">
    <property type="component" value="Unassembled WGS sequence"/>
</dbReference>
<protein>
    <submittedName>
        <fullName evidence="1">Uncharacterized protein</fullName>
    </submittedName>
</protein>
<reference evidence="1 2" key="1">
    <citation type="submission" date="2018-07" db="EMBL/GenBank/DDBJ databases">
        <title>Oceanihabitans testaceum sp. nov., isolated from marine sediment.</title>
        <authorList>
            <person name="Li C.-M."/>
        </authorList>
    </citation>
    <scope>NUCLEOTIDE SEQUENCE [LARGE SCALE GENOMIC DNA]</scope>
    <source>
        <strain evidence="1 2">S9-10</strain>
    </source>
</reference>
<accession>A0A368P807</accession>
<dbReference type="AlphaFoldDB" id="A0A368P807"/>